<dbReference type="Gene3D" id="2.30.60.10">
    <property type="entry name" value="Cyanovirin-N"/>
    <property type="match status" value="1"/>
</dbReference>
<dbReference type="SUPFAM" id="SSF51322">
    <property type="entry name" value="Cyanovirin-N"/>
    <property type="match status" value="1"/>
</dbReference>
<keyword evidence="4" id="KW-0645">Protease</keyword>
<evidence type="ECO:0000256" key="3">
    <source>
        <dbReference type="ARBA" id="ARBA00014880"/>
    </source>
</evidence>
<dbReference type="InterPro" id="IPR036673">
    <property type="entry name" value="Cyanovirin-N_sf"/>
</dbReference>
<dbReference type="InterPro" id="IPR050242">
    <property type="entry name" value="JAMM_MPN+_peptidase_M67A"/>
</dbReference>
<keyword evidence="5" id="KW-0479">Metal-binding</keyword>
<reference evidence="11 12" key="1">
    <citation type="journal article" date="2018" name="PLoS Pathog.">
        <title>Evolution of structural diversity of trichothecenes, a family of toxins produced by plant pathogenic and entomopathogenic fungi.</title>
        <authorList>
            <person name="Proctor R.H."/>
            <person name="McCormick S.P."/>
            <person name="Kim H.S."/>
            <person name="Cardoza R.E."/>
            <person name="Stanley A.M."/>
            <person name="Lindo L."/>
            <person name="Kelly A."/>
            <person name="Brown D.W."/>
            <person name="Lee T."/>
            <person name="Vaughan M.M."/>
            <person name="Alexander N.J."/>
            <person name="Busman M."/>
            <person name="Gutierrez S."/>
        </authorList>
    </citation>
    <scope>NUCLEOTIDE SEQUENCE [LARGE SCALE GENOMIC DNA]</scope>
    <source>
        <strain evidence="11 12">IBT 40837</strain>
    </source>
</reference>
<comment type="similarity">
    <text evidence="1">Belongs to the peptidase M67A family. CSN5 subfamily.</text>
</comment>
<evidence type="ECO:0000256" key="6">
    <source>
        <dbReference type="ARBA" id="ARBA00022790"/>
    </source>
</evidence>
<keyword evidence="9" id="KW-0482">Metalloprotease</keyword>
<feature type="domain" description="MPN" evidence="10">
    <location>
        <begin position="165"/>
        <end position="302"/>
    </location>
</feature>
<dbReference type="InterPro" id="IPR037518">
    <property type="entry name" value="MPN"/>
</dbReference>
<evidence type="ECO:0000256" key="1">
    <source>
        <dbReference type="ARBA" id="ARBA00006008"/>
    </source>
</evidence>
<evidence type="ECO:0000259" key="10">
    <source>
        <dbReference type="PROSITE" id="PS50249"/>
    </source>
</evidence>
<keyword evidence="6" id="KW-0736">Signalosome</keyword>
<evidence type="ECO:0000313" key="12">
    <source>
        <dbReference type="Proteomes" id="UP000266272"/>
    </source>
</evidence>
<evidence type="ECO:0000256" key="5">
    <source>
        <dbReference type="ARBA" id="ARBA00022723"/>
    </source>
</evidence>
<dbReference type="InterPro" id="IPR011058">
    <property type="entry name" value="Cyanovirin-N"/>
</dbReference>
<dbReference type="GO" id="GO:0000338">
    <property type="term" value="P:protein deneddylation"/>
    <property type="evidence" value="ECO:0007669"/>
    <property type="project" value="UniProtKB-ARBA"/>
</dbReference>
<evidence type="ECO:0000256" key="9">
    <source>
        <dbReference type="ARBA" id="ARBA00023049"/>
    </source>
</evidence>
<dbReference type="GO" id="GO:0008237">
    <property type="term" value="F:metallopeptidase activity"/>
    <property type="evidence" value="ECO:0007669"/>
    <property type="project" value="UniProtKB-KW"/>
</dbReference>
<accession>A0A395NQ39</accession>
<proteinExistence type="inferred from homology"/>
<organism evidence="11 12">
    <name type="scientific">Trichoderma arundinaceum</name>
    <dbReference type="NCBI Taxonomy" id="490622"/>
    <lineage>
        <taxon>Eukaryota</taxon>
        <taxon>Fungi</taxon>
        <taxon>Dikarya</taxon>
        <taxon>Ascomycota</taxon>
        <taxon>Pezizomycotina</taxon>
        <taxon>Sordariomycetes</taxon>
        <taxon>Hypocreomycetidae</taxon>
        <taxon>Hypocreales</taxon>
        <taxon>Hypocreaceae</taxon>
        <taxon>Trichoderma</taxon>
    </lineage>
</organism>
<dbReference type="Pfam" id="PF01398">
    <property type="entry name" value="JAB"/>
    <property type="match status" value="1"/>
</dbReference>
<evidence type="ECO:0000256" key="4">
    <source>
        <dbReference type="ARBA" id="ARBA00022670"/>
    </source>
</evidence>
<dbReference type="GO" id="GO:0008180">
    <property type="term" value="C:COP9 signalosome"/>
    <property type="evidence" value="ECO:0007669"/>
    <property type="project" value="UniProtKB-KW"/>
</dbReference>
<evidence type="ECO:0000256" key="8">
    <source>
        <dbReference type="ARBA" id="ARBA00022833"/>
    </source>
</evidence>
<evidence type="ECO:0000256" key="7">
    <source>
        <dbReference type="ARBA" id="ARBA00022801"/>
    </source>
</evidence>
<dbReference type="Pfam" id="PF18323">
    <property type="entry name" value="CSN5_C"/>
    <property type="match status" value="1"/>
</dbReference>
<dbReference type="PROSITE" id="PS50249">
    <property type="entry name" value="MPN"/>
    <property type="match status" value="1"/>
</dbReference>
<dbReference type="EMBL" id="PXOA01000236">
    <property type="protein sequence ID" value="RFU78054.1"/>
    <property type="molecule type" value="Genomic_DNA"/>
</dbReference>
<gene>
    <name evidence="11" type="ORF">TARUN_4167</name>
</gene>
<dbReference type="AlphaFoldDB" id="A0A395NQ39"/>
<keyword evidence="8" id="KW-0862">Zinc</keyword>
<dbReference type="PANTHER" id="PTHR10410">
    <property type="entry name" value="EUKARYOTIC TRANSLATION INITIATION FACTOR 3 -RELATED"/>
    <property type="match status" value="1"/>
</dbReference>
<dbReference type="CDD" id="cd08069">
    <property type="entry name" value="MPN_RPN11_CSN5"/>
    <property type="match status" value="1"/>
</dbReference>
<dbReference type="Pfam" id="PF08881">
    <property type="entry name" value="CVNH"/>
    <property type="match status" value="1"/>
</dbReference>
<dbReference type="InterPro" id="IPR000555">
    <property type="entry name" value="JAMM/MPN+_dom"/>
</dbReference>
<keyword evidence="7" id="KW-0378">Hydrolase</keyword>
<dbReference type="FunFam" id="3.40.140.10:FF:000003">
    <property type="entry name" value="COP9 signalosome complex subunit 5"/>
    <property type="match status" value="1"/>
</dbReference>
<name>A0A395NQ39_TRIAR</name>
<dbReference type="SUPFAM" id="SSF102712">
    <property type="entry name" value="JAB1/MPN domain"/>
    <property type="match status" value="1"/>
</dbReference>
<dbReference type="GO" id="GO:0006508">
    <property type="term" value="P:proteolysis"/>
    <property type="evidence" value="ECO:0007669"/>
    <property type="project" value="UniProtKB-KW"/>
</dbReference>
<dbReference type="OrthoDB" id="605656at2759"/>
<dbReference type="Proteomes" id="UP000266272">
    <property type="component" value="Unassembled WGS sequence"/>
</dbReference>
<dbReference type="STRING" id="490622.A0A395NQ39"/>
<comment type="subunit">
    <text evidence="2">Component of the COP9 signalosome (CSN) complex.</text>
</comment>
<dbReference type="GO" id="GO:0046872">
    <property type="term" value="F:metal ion binding"/>
    <property type="evidence" value="ECO:0007669"/>
    <property type="project" value="UniProtKB-KW"/>
</dbReference>
<protein>
    <recommendedName>
        <fullName evidence="3">COP9 signalosome complex subunit 5</fullName>
    </recommendedName>
</protein>
<dbReference type="InterPro" id="IPR040961">
    <property type="entry name" value="CSN5_C"/>
</dbReference>
<dbReference type="Gene3D" id="3.40.140.10">
    <property type="entry name" value="Cytidine Deaminase, domain 2"/>
    <property type="match status" value="1"/>
</dbReference>
<keyword evidence="12" id="KW-1185">Reference proteome</keyword>
<dbReference type="SMART" id="SM01111">
    <property type="entry name" value="CVNH"/>
    <property type="match status" value="1"/>
</dbReference>
<comment type="caution">
    <text evidence="11">The sequence shown here is derived from an EMBL/GenBank/DDBJ whole genome shotgun (WGS) entry which is preliminary data.</text>
</comment>
<evidence type="ECO:0000256" key="2">
    <source>
        <dbReference type="ARBA" id="ARBA00011098"/>
    </source>
</evidence>
<dbReference type="SMART" id="SM00232">
    <property type="entry name" value="JAB_MPN"/>
    <property type="match status" value="1"/>
</dbReference>
<evidence type="ECO:0000313" key="11">
    <source>
        <dbReference type="EMBL" id="RFU78054.1"/>
    </source>
</evidence>
<sequence length="455" mass="50444">MSFSASSQNYRLEGSCLIADVCCEDGSWVESILDLNEYVGNNEGVFDLEGTGVFDSADSASWRLDGTTIITLLYRSDGSFGEEQFLNLDEFVSNENGNLVFSFVCQTPARQPKMEDTALRSWELDNNVQLVDAKRDALYNYDAGVQRAIAEARPWVKDPNYFKYVRISAVALIKMTMHARSGGSLEVMGLMQGYIDGETFVVTDAFRLPVEGTETRVNAQNEANEYLIEYLDLCRAQGRQENVVGWYHSHPGYGCWLSGIDVETEALQQRFQDPFLAVVIDPDRTISAGKVEIGAFRTYPADYKADASIGNASDGFQAVPLDKAAEFGAHSSRYYSLDVSHFKSTLDSHLLELLWHKYWVQTLSQSPLLTNRDFGNKQMLDLSSKISEATINIMRSRVSQSAMTGVKSTDRAVEKLAQDANLIATKEMSGLMATQIKAKVFNDLGTASGETTSST</sequence>